<feature type="transmembrane region" description="Helical" evidence="1">
    <location>
        <begin position="38"/>
        <end position="58"/>
    </location>
</feature>
<dbReference type="Proteomes" id="UP000306985">
    <property type="component" value="Unassembled WGS sequence"/>
</dbReference>
<sequence>MDVTLVVRVVIVALALTATTLVVLSSRAGWRDTPLTEGFAVTRLGVAGVLLAVAYGTAESHVLAVPPAPRMWVLMVALSWLNYGLITRIRATRGARPKEK</sequence>
<protein>
    <submittedName>
        <fullName evidence="2">Uncharacterized protein</fullName>
    </submittedName>
</protein>
<feature type="transmembrane region" description="Helical" evidence="1">
    <location>
        <begin position="6"/>
        <end position="26"/>
    </location>
</feature>
<dbReference type="EMBL" id="SZZH01000001">
    <property type="protein sequence ID" value="TKV61878.1"/>
    <property type="molecule type" value="Genomic_DNA"/>
</dbReference>
<gene>
    <name evidence="2" type="ORF">FDO65_10160</name>
</gene>
<keyword evidence="3" id="KW-1185">Reference proteome</keyword>
<feature type="transmembrane region" description="Helical" evidence="1">
    <location>
        <begin position="70"/>
        <end position="91"/>
    </location>
</feature>
<name>A0A4U6QNV2_9ACTN</name>
<dbReference type="RefSeq" id="WP_137449183.1">
    <property type="nucleotide sequence ID" value="NZ_SZZH01000001.1"/>
</dbReference>
<dbReference type="AlphaFoldDB" id="A0A4U6QNV2"/>
<evidence type="ECO:0000313" key="3">
    <source>
        <dbReference type="Proteomes" id="UP000306985"/>
    </source>
</evidence>
<reference evidence="2 3" key="1">
    <citation type="submission" date="2019-05" db="EMBL/GenBank/DDBJ databases">
        <title>Nakamurella sp. N5BH11, whole genome shotgun sequence.</title>
        <authorList>
            <person name="Tuo L."/>
        </authorList>
    </citation>
    <scope>NUCLEOTIDE SEQUENCE [LARGE SCALE GENOMIC DNA]</scope>
    <source>
        <strain evidence="2 3">N5BH11</strain>
    </source>
</reference>
<keyword evidence="1" id="KW-1133">Transmembrane helix</keyword>
<accession>A0A4U6QNV2</accession>
<organism evidence="2 3">
    <name type="scientific">Nakamurella flava</name>
    <dbReference type="NCBI Taxonomy" id="2576308"/>
    <lineage>
        <taxon>Bacteria</taxon>
        <taxon>Bacillati</taxon>
        <taxon>Actinomycetota</taxon>
        <taxon>Actinomycetes</taxon>
        <taxon>Nakamurellales</taxon>
        <taxon>Nakamurellaceae</taxon>
        <taxon>Nakamurella</taxon>
    </lineage>
</organism>
<evidence type="ECO:0000256" key="1">
    <source>
        <dbReference type="SAM" id="Phobius"/>
    </source>
</evidence>
<comment type="caution">
    <text evidence="2">The sequence shown here is derived from an EMBL/GenBank/DDBJ whole genome shotgun (WGS) entry which is preliminary data.</text>
</comment>
<keyword evidence="1" id="KW-0812">Transmembrane</keyword>
<keyword evidence="1" id="KW-0472">Membrane</keyword>
<proteinExistence type="predicted"/>
<evidence type="ECO:0000313" key="2">
    <source>
        <dbReference type="EMBL" id="TKV61878.1"/>
    </source>
</evidence>